<dbReference type="EMBL" id="JBHTGP010000038">
    <property type="protein sequence ID" value="MFD0692219.1"/>
    <property type="molecule type" value="Genomic_DNA"/>
</dbReference>
<dbReference type="InterPro" id="IPR036250">
    <property type="entry name" value="AcylCo_DH-like_C"/>
</dbReference>
<evidence type="ECO:0000259" key="4">
    <source>
        <dbReference type="Pfam" id="PF08028"/>
    </source>
</evidence>
<accession>A0ABW2Y1J6</accession>
<evidence type="ECO:0000313" key="5">
    <source>
        <dbReference type="EMBL" id="MFD0692219.1"/>
    </source>
</evidence>
<evidence type="ECO:0000256" key="2">
    <source>
        <dbReference type="SAM" id="MobiDB-lite"/>
    </source>
</evidence>
<feature type="domain" description="Acyl-CoA dehydrogenase C-terminal" evidence="4">
    <location>
        <begin position="259"/>
        <end position="390"/>
    </location>
</feature>
<dbReference type="InterPro" id="IPR037069">
    <property type="entry name" value="AcylCoA_DH/ox_N_sf"/>
</dbReference>
<sequence>MTAATSAIGDGGAPPPEAGPTAAQILARAEAIAPTLVGRQAETERRTFYARDTHEEFARAGLYRILVPRRYGGHELGAETFLRVAMALARGCPSTGWMYLFGAAHALAVATLFDERAQAEVFGSGHFICPATVAPRGTADRTADGDWVLNGTWPYASGAPYATHFLGHVPVPGGKGQPAGPMMFLVPREQWTLAGDWGGQLGLKGSGSHGIVIEDALVPGHLTLRGHLGRLSVAGGTPGGRLHGGEYGGGPLSFMLLELGALAVGMAKGALDHYADLLRARETIFPPLVPRIDDPDHQFRYGEAAAMIHTAEAAVLHAVREWSGMCARGSAAFTRDEELRLALVSREAARLCWRAVEGQLVPTAGSSALSDGEPLGRVWRDMSMMHAHAGLGVFLSLVANREYTRARFGLADAAADGPDGGGR</sequence>
<reference evidence="6" key="1">
    <citation type="journal article" date="2019" name="Int. J. Syst. Evol. Microbiol.">
        <title>The Global Catalogue of Microorganisms (GCM) 10K type strain sequencing project: providing services to taxonomists for standard genome sequencing and annotation.</title>
        <authorList>
            <consortium name="The Broad Institute Genomics Platform"/>
            <consortium name="The Broad Institute Genome Sequencing Center for Infectious Disease"/>
            <person name="Wu L."/>
            <person name="Ma J."/>
        </authorList>
    </citation>
    <scope>NUCLEOTIDE SEQUENCE [LARGE SCALE GENOMIC DNA]</scope>
    <source>
        <strain evidence="6">JCM 9371</strain>
    </source>
</reference>
<dbReference type="SUPFAM" id="SSF47203">
    <property type="entry name" value="Acyl-CoA dehydrogenase C-terminal domain-like"/>
    <property type="match status" value="1"/>
</dbReference>
<comment type="caution">
    <text evidence="5">The sequence shown here is derived from an EMBL/GenBank/DDBJ whole genome shotgun (WGS) entry which is preliminary data.</text>
</comment>
<dbReference type="PANTHER" id="PTHR43884:SF12">
    <property type="entry name" value="ISOVALERYL-COA DEHYDROGENASE, MITOCHONDRIAL-RELATED"/>
    <property type="match status" value="1"/>
</dbReference>
<dbReference type="RefSeq" id="WP_131763338.1">
    <property type="nucleotide sequence ID" value="NZ_CAACUY010000322.1"/>
</dbReference>
<proteinExistence type="predicted"/>
<keyword evidence="1" id="KW-0560">Oxidoreductase</keyword>
<evidence type="ECO:0000256" key="1">
    <source>
        <dbReference type="ARBA" id="ARBA00023002"/>
    </source>
</evidence>
<dbReference type="Pfam" id="PF02771">
    <property type="entry name" value="Acyl-CoA_dh_N"/>
    <property type="match status" value="1"/>
</dbReference>
<dbReference type="InterPro" id="IPR009100">
    <property type="entry name" value="AcylCoA_DH/oxidase_NM_dom_sf"/>
</dbReference>
<dbReference type="PANTHER" id="PTHR43884">
    <property type="entry name" value="ACYL-COA DEHYDROGENASE"/>
    <property type="match status" value="1"/>
</dbReference>
<dbReference type="SUPFAM" id="SSF56645">
    <property type="entry name" value="Acyl-CoA dehydrogenase NM domain-like"/>
    <property type="match status" value="1"/>
</dbReference>
<gene>
    <name evidence="5" type="ORF">ACFQZM_47570</name>
</gene>
<evidence type="ECO:0000313" key="6">
    <source>
        <dbReference type="Proteomes" id="UP001597063"/>
    </source>
</evidence>
<dbReference type="InterPro" id="IPR013107">
    <property type="entry name" value="Acyl-CoA_DH_C"/>
</dbReference>
<organism evidence="5 6">
    <name type="scientific">Actinomadura fibrosa</name>
    <dbReference type="NCBI Taxonomy" id="111802"/>
    <lineage>
        <taxon>Bacteria</taxon>
        <taxon>Bacillati</taxon>
        <taxon>Actinomycetota</taxon>
        <taxon>Actinomycetes</taxon>
        <taxon>Streptosporangiales</taxon>
        <taxon>Thermomonosporaceae</taxon>
        <taxon>Actinomadura</taxon>
    </lineage>
</organism>
<dbReference type="Proteomes" id="UP001597063">
    <property type="component" value="Unassembled WGS sequence"/>
</dbReference>
<dbReference type="Gene3D" id="2.40.110.10">
    <property type="entry name" value="Butyryl-CoA Dehydrogenase, subunit A, domain 2"/>
    <property type="match status" value="1"/>
</dbReference>
<feature type="region of interest" description="Disordered" evidence="2">
    <location>
        <begin position="1"/>
        <end position="20"/>
    </location>
</feature>
<protein>
    <submittedName>
        <fullName evidence="5">Acyl-CoA dehydrogenase family protein</fullName>
    </submittedName>
</protein>
<dbReference type="Gene3D" id="1.20.140.10">
    <property type="entry name" value="Butyryl-CoA Dehydrogenase, subunit A, domain 3"/>
    <property type="match status" value="1"/>
</dbReference>
<evidence type="ECO:0000259" key="3">
    <source>
        <dbReference type="Pfam" id="PF02771"/>
    </source>
</evidence>
<keyword evidence="6" id="KW-1185">Reference proteome</keyword>
<dbReference type="Pfam" id="PF08028">
    <property type="entry name" value="Acyl-CoA_dh_2"/>
    <property type="match status" value="1"/>
</dbReference>
<dbReference type="Gene3D" id="1.10.540.10">
    <property type="entry name" value="Acyl-CoA dehydrogenase/oxidase, N-terminal domain"/>
    <property type="match status" value="1"/>
</dbReference>
<dbReference type="InterPro" id="IPR013786">
    <property type="entry name" value="AcylCoA_DH/ox_N"/>
</dbReference>
<dbReference type="InterPro" id="IPR046373">
    <property type="entry name" value="Acyl-CoA_Oxase/DH_mid-dom_sf"/>
</dbReference>
<dbReference type="PIRSF" id="PIRSF016578">
    <property type="entry name" value="HsaA"/>
    <property type="match status" value="1"/>
</dbReference>
<feature type="domain" description="Acyl-CoA dehydrogenase/oxidase N-terminal" evidence="3">
    <location>
        <begin position="39"/>
        <end position="102"/>
    </location>
</feature>
<name>A0ABW2Y1J6_9ACTN</name>